<protein>
    <submittedName>
        <fullName evidence="1">Uncharacterized protein</fullName>
    </submittedName>
</protein>
<evidence type="ECO:0000313" key="2">
    <source>
        <dbReference type="Proteomes" id="UP001054252"/>
    </source>
</evidence>
<name>A0AAV5KAP6_9ROSI</name>
<organism evidence="1 2">
    <name type="scientific">Rubroshorea leprosula</name>
    <dbReference type="NCBI Taxonomy" id="152421"/>
    <lineage>
        <taxon>Eukaryota</taxon>
        <taxon>Viridiplantae</taxon>
        <taxon>Streptophyta</taxon>
        <taxon>Embryophyta</taxon>
        <taxon>Tracheophyta</taxon>
        <taxon>Spermatophyta</taxon>
        <taxon>Magnoliopsida</taxon>
        <taxon>eudicotyledons</taxon>
        <taxon>Gunneridae</taxon>
        <taxon>Pentapetalae</taxon>
        <taxon>rosids</taxon>
        <taxon>malvids</taxon>
        <taxon>Malvales</taxon>
        <taxon>Dipterocarpaceae</taxon>
        <taxon>Rubroshorea</taxon>
    </lineage>
</organism>
<gene>
    <name evidence="1" type="ORF">SLEP1_g30983</name>
</gene>
<proteinExistence type="predicted"/>
<comment type="caution">
    <text evidence="1">The sequence shown here is derived from an EMBL/GenBank/DDBJ whole genome shotgun (WGS) entry which is preliminary data.</text>
</comment>
<reference evidence="1 2" key="1">
    <citation type="journal article" date="2021" name="Commun. Biol.">
        <title>The genome of Shorea leprosula (Dipterocarpaceae) highlights the ecological relevance of drought in aseasonal tropical rainforests.</title>
        <authorList>
            <person name="Ng K.K.S."/>
            <person name="Kobayashi M.J."/>
            <person name="Fawcett J.A."/>
            <person name="Hatakeyama M."/>
            <person name="Paape T."/>
            <person name="Ng C.H."/>
            <person name="Ang C.C."/>
            <person name="Tnah L.H."/>
            <person name="Lee C.T."/>
            <person name="Nishiyama T."/>
            <person name="Sese J."/>
            <person name="O'Brien M.J."/>
            <person name="Copetti D."/>
            <person name="Mohd Noor M.I."/>
            <person name="Ong R.C."/>
            <person name="Putra M."/>
            <person name="Sireger I.Z."/>
            <person name="Indrioko S."/>
            <person name="Kosugi Y."/>
            <person name="Izuno A."/>
            <person name="Isagi Y."/>
            <person name="Lee S.L."/>
            <person name="Shimizu K.K."/>
        </authorList>
    </citation>
    <scope>NUCLEOTIDE SEQUENCE [LARGE SCALE GENOMIC DNA]</scope>
    <source>
        <strain evidence="1">214</strain>
    </source>
</reference>
<dbReference type="Proteomes" id="UP001054252">
    <property type="component" value="Unassembled WGS sequence"/>
</dbReference>
<sequence length="169" mass="19769">MEELEEGEILQKKHKRSKKSQIELETLALARSCVIEDLRQPMFVCPFDSYGNSQSTGWNNHSWYGYGCHSHGSTAWVDFHMVSSSIYSEGSLKHRESQFGEHWIPDPLQVADFEFEDQNWLFRRKQPNYMREASNTRSFGSCHGNLTLYPHAKYFSHADIYAYPYAIPY</sequence>
<accession>A0AAV5KAP6</accession>
<keyword evidence="2" id="KW-1185">Reference proteome</keyword>
<dbReference type="EMBL" id="BPVZ01000056">
    <property type="protein sequence ID" value="GKV20940.1"/>
    <property type="molecule type" value="Genomic_DNA"/>
</dbReference>
<evidence type="ECO:0000313" key="1">
    <source>
        <dbReference type="EMBL" id="GKV20940.1"/>
    </source>
</evidence>
<dbReference type="AlphaFoldDB" id="A0AAV5KAP6"/>